<organism evidence="1">
    <name type="scientific">Solanum chacoense</name>
    <name type="common">Chaco potato</name>
    <dbReference type="NCBI Taxonomy" id="4108"/>
    <lineage>
        <taxon>Eukaryota</taxon>
        <taxon>Viridiplantae</taxon>
        <taxon>Streptophyta</taxon>
        <taxon>Embryophyta</taxon>
        <taxon>Tracheophyta</taxon>
        <taxon>Spermatophyta</taxon>
        <taxon>Magnoliopsida</taxon>
        <taxon>eudicotyledons</taxon>
        <taxon>Gunneridae</taxon>
        <taxon>Pentapetalae</taxon>
        <taxon>asterids</taxon>
        <taxon>lamiids</taxon>
        <taxon>Solanales</taxon>
        <taxon>Solanaceae</taxon>
        <taxon>Solanoideae</taxon>
        <taxon>Solaneae</taxon>
        <taxon>Solanum</taxon>
    </lineage>
</organism>
<dbReference type="EMBL" id="GEDG01028623">
    <property type="protein sequence ID" value="JAP13054.1"/>
    <property type="molecule type" value="Transcribed_RNA"/>
</dbReference>
<name>A0A0V0GY73_SOLCH</name>
<protein>
    <submittedName>
        <fullName evidence="1">Putative ovule protein</fullName>
    </submittedName>
</protein>
<reference evidence="1" key="1">
    <citation type="submission" date="2015-12" db="EMBL/GenBank/DDBJ databases">
        <title>Gene expression during late stages of embryo sac development: a critical building block for successful pollen-pistil interactions.</title>
        <authorList>
            <person name="Liu Y."/>
            <person name="Joly V."/>
            <person name="Sabar M."/>
            <person name="Matton D.P."/>
        </authorList>
    </citation>
    <scope>NUCLEOTIDE SEQUENCE</scope>
</reference>
<proteinExistence type="predicted"/>
<sequence length="78" mass="8855">MISQIQKYKHNRSIIEIQREKATETQTQEGCKTTVLTSKACSYARPEGGGGRLQSCECRKPGRMLRTYNQNSAKLSFQ</sequence>
<evidence type="ECO:0000313" key="1">
    <source>
        <dbReference type="EMBL" id="JAP13054.1"/>
    </source>
</evidence>
<dbReference type="AlphaFoldDB" id="A0A0V0GY73"/>
<accession>A0A0V0GY73</accession>